<dbReference type="GO" id="GO:0005739">
    <property type="term" value="C:mitochondrion"/>
    <property type="evidence" value="ECO:0007669"/>
    <property type="project" value="TreeGrafter"/>
</dbReference>
<comment type="cofactor">
    <cofactor evidence="1 7 8">
        <name>pyridoxal 5'-phosphate</name>
        <dbReference type="ChEBI" id="CHEBI:597326"/>
    </cofactor>
</comment>
<dbReference type="InterPro" id="IPR039429">
    <property type="entry name" value="SHMT-like_dom"/>
</dbReference>
<protein>
    <recommendedName>
        <fullName evidence="8">Serine hydroxymethyltransferase</fullName>
        <ecNumber evidence="8">2.1.2.1</ecNumber>
    </recommendedName>
</protein>
<dbReference type="NCBIfam" id="NF000586">
    <property type="entry name" value="PRK00011.1"/>
    <property type="match status" value="1"/>
</dbReference>
<evidence type="ECO:0000259" key="9">
    <source>
        <dbReference type="Pfam" id="PF00464"/>
    </source>
</evidence>
<dbReference type="EMBL" id="GL349459">
    <property type="protein sequence ID" value="KNC49968.1"/>
    <property type="molecule type" value="Genomic_DNA"/>
</dbReference>
<dbReference type="GO" id="GO:0019264">
    <property type="term" value="P:glycine biosynthetic process from serine"/>
    <property type="evidence" value="ECO:0007669"/>
    <property type="project" value="InterPro"/>
</dbReference>
<proteinExistence type="inferred from homology"/>
<organism evidence="10 11">
    <name type="scientific">Thecamonas trahens ATCC 50062</name>
    <dbReference type="NCBI Taxonomy" id="461836"/>
    <lineage>
        <taxon>Eukaryota</taxon>
        <taxon>Apusozoa</taxon>
        <taxon>Apusomonadida</taxon>
        <taxon>Apusomonadidae</taxon>
        <taxon>Thecamonas</taxon>
    </lineage>
</organism>
<evidence type="ECO:0000256" key="4">
    <source>
        <dbReference type="ARBA" id="ARBA00022563"/>
    </source>
</evidence>
<dbReference type="InterPro" id="IPR049943">
    <property type="entry name" value="Ser_HO-MeTrfase-like"/>
</dbReference>
<dbReference type="EC" id="2.1.2.1" evidence="8"/>
<dbReference type="Gene3D" id="3.40.640.10">
    <property type="entry name" value="Type I PLP-dependent aspartate aminotransferase-like (Major domain)"/>
    <property type="match status" value="1"/>
</dbReference>
<dbReference type="InterPro" id="IPR015422">
    <property type="entry name" value="PyrdxlP-dep_Trfase_small"/>
</dbReference>
<dbReference type="GO" id="GO:0008168">
    <property type="term" value="F:methyltransferase activity"/>
    <property type="evidence" value="ECO:0007669"/>
    <property type="project" value="UniProtKB-KW"/>
</dbReference>
<keyword evidence="6 7" id="KW-0663">Pyridoxal phosphate</keyword>
<accession>A0A0L0DF74</accession>
<evidence type="ECO:0000256" key="5">
    <source>
        <dbReference type="ARBA" id="ARBA00022679"/>
    </source>
</evidence>
<dbReference type="InterPro" id="IPR015421">
    <property type="entry name" value="PyrdxlP-dep_Trfase_major"/>
</dbReference>
<dbReference type="GeneID" id="25565060"/>
<dbReference type="FunFam" id="3.40.640.10:FF:000097">
    <property type="entry name" value="Serine hydroxymethyltransferase"/>
    <property type="match status" value="1"/>
</dbReference>
<reference evidence="10 11" key="1">
    <citation type="submission" date="2010-05" db="EMBL/GenBank/DDBJ databases">
        <title>The Genome Sequence of Thecamonas trahens ATCC 50062.</title>
        <authorList>
            <consortium name="The Broad Institute Genome Sequencing Platform"/>
            <person name="Russ C."/>
            <person name="Cuomo C."/>
            <person name="Shea T."/>
            <person name="Young S.K."/>
            <person name="Zeng Q."/>
            <person name="Koehrsen M."/>
            <person name="Haas B."/>
            <person name="Borodovsky M."/>
            <person name="Guigo R."/>
            <person name="Alvarado L."/>
            <person name="Berlin A."/>
            <person name="Bochicchio J."/>
            <person name="Borenstein D."/>
            <person name="Chapman S."/>
            <person name="Chen Z."/>
            <person name="Freedman E."/>
            <person name="Gellesch M."/>
            <person name="Goldberg J."/>
            <person name="Griggs A."/>
            <person name="Gujja S."/>
            <person name="Heilman E."/>
            <person name="Heiman D."/>
            <person name="Hepburn T."/>
            <person name="Howarth C."/>
            <person name="Jen D."/>
            <person name="Larson L."/>
            <person name="Mehta T."/>
            <person name="Park D."/>
            <person name="Pearson M."/>
            <person name="Roberts A."/>
            <person name="Saif S."/>
            <person name="Shenoy N."/>
            <person name="Sisk P."/>
            <person name="Stolte C."/>
            <person name="Sykes S."/>
            <person name="Thomson T."/>
            <person name="Walk T."/>
            <person name="White J."/>
            <person name="Yandava C."/>
            <person name="Burger G."/>
            <person name="Gray M.W."/>
            <person name="Holland P.W.H."/>
            <person name="King N."/>
            <person name="Lang F.B.F."/>
            <person name="Roger A.J."/>
            <person name="Ruiz-Trillo I."/>
            <person name="Lander E."/>
            <person name="Nusbaum C."/>
        </authorList>
    </citation>
    <scope>NUCLEOTIDE SEQUENCE [LARGE SCALE GENOMIC DNA]</scope>
    <source>
        <strain evidence="10 11">ATCC 50062</strain>
    </source>
</reference>
<evidence type="ECO:0000256" key="7">
    <source>
        <dbReference type="PIRSR" id="PIRSR000412-50"/>
    </source>
</evidence>
<gene>
    <name evidence="10" type="ORF">AMSG_05721</name>
</gene>
<keyword evidence="11" id="KW-1185">Reference proteome</keyword>
<feature type="domain" description="Serine hydroxymethyltransferase-like" evidence="9">
    <location>
        <begin position="12"/>
        <end position="412"/>
    </location>
</feature>
<comment type="function">
    <text evidence="8">Interconversion of serine and glycine.</text>
</comment>
<dbReference type="RefSeq" id="XP_013757138.1">
    <property type="nucleotide sequence ID" value="XM_013901684.1"/>
</dbReference>
<dbReference type="eggNOG" id="KOG2467">
    <property type="taxonomic scope" value="Eukaryota"/>
</dbReference>
<dbReference type="PIRSF" id="PIRSF000412">
    <property type="entry name" value="SHMT"/>
    <property type="match status" value="1"/>
</dbReference>
<keyword evidence="4 8" id="KW-0554">One-carbon metabolism</keyword>
<dbReference type="AlphaFoldDB" id="A0A0L0DF74"/>
<dbReference type="SUPFAM" id="SSF53383">
    <property type="entry name" value="PLP-dependent transferases"/>
    <property type="match status" value="1"/>
</dbReference>
<evidence type="ECO:0000313" key="11">
    <source>
        <dbReference type="Proteomes" id="UP000054408"/>
    </source>
</evidence>
<dbReference type="GO" id="GO:0004372">
    <property type="term" value="F:glycine hydroxymethyltransferase activity"/>
    <property type="evidence" value="ECO:0007669"/>
    <property type="project" value="UniProtKB-EC"/>
</dbReference>
<evidence type="ECO:0000256" key="8">
    <source>
        <dbReference type="RuleBase" id="RU000585"/>
    </source>
</evidence>
<dbReference type="InterPro" id="IPR001085">
    <property type="entry name" value="Ser_HO-MeTrfase"/>
</dbReference>
<dbReference type="Pfam" id="PF00464">
    <property type="entry name" value="SHMT"/>
    <property type="match status" value="1"/>
</dbReference>
<dbReference type="PANTHER" id="PTHR11680">
    <property type="entry name" value="SERINE HYDROXYMETHYLTRANSFERASE"/>
    <property type="match status" value="1"/>
</dbReference>
<dbReference type="PANTHER" id="PTHR11680:SF35">
    <property type="entry name" value="SERINE HYDROXYMETHYLTRANSFERASE 1"/>
    <property type="match status" value="1"/>
</dbReference>
<feature type="modified residue" description="N6-(pyridoxal phosphate)lysine" evidence="7">
    <location>
        <position position="243"/>
    </location>
</feature>
<keyword evidence="10" id="KW-0489">Methyltransferase</keyword>
<sequence>MSTIPRFLNASLEEVDPELAALVEAEAVRQWRGLELIASENFTSKAVFDSLGSCLTNKYSEGYPSKRYYGGNEVIDQVEELAQARALAAFGLDPEEWGVNVQAYSGSPANLAVQTALLEPHDRLMGLDLPSGGHLTHGFRTVNKKISASAIYFESLPYRINPETGLVNYDEVDELSANFMPKLLIAGGSAVPRDWDYARMRAAADKVKAYLMTDMAHYAGLVAAGVLASPFEHSHVVTTTTHKSLRGPRAALIFYRKRPRTLADGSLEVDPRSVGLEAKINFAVFPALQGGPHNNAIGAVATALKQAASDEFKAYGVQVQKNASALGAALVSRGHTLVTGGTDTHLVLWDVRPHGLTGSKLEKLFEAASITTNKNSIYGDKSAVNPGGIRLGTPALTSRGMTEVHMEAIAGFLDRGVAIALDIQAKSGKKLVDFVAAIQSSDAVVALKADVEALATQFPMPGFETADMTLDAPAAASE</sequence>
<comment type="pathway">
    <text evidence="2 8">One-carbon metabolism; tetrahydrofolate interconversion.</text>
</comment>
<dbReference type="HAMAP" id="MF_00051">
    <property type="entry name" value="SHMT"/>
    <property type="match status" value="1"/>
</dbReference>
<dbReference type="OMA" id="DPQQWGV"/>
<evidence type="ECO:0000256" key="3">
    <source>
        <dbReference type="ARBA" id="ARBA00006376"/>
    </source>
</evidence>
<dbReference type="GO" id="GO:0030170">
    <property type="term" value="F:pyridoxal phosphate binding"/>
    <property type="evidence" value="ECO:0007669"/>
    <property type="project" value="InterPro"/>
</dbReference>
<dbReference type="OrthoDB" id="10265628at2759"/>
<dbReference type="STRING" id="461836.A0A0L0DF74"/>
<dbReference type="InterPro" id="IPR015424">
    <property type="entry name" value="PyrdxlP-dep_Trfase"/>
</dbReference>
<dbReference type="Proteomes" id="UP000054408">
    <property type="component" value="Unassembled WGS sequence"/>
</dbReference>
<dbReference type="GO" id="GO:0032259">
    <property type="term" value="P:methylation"/>
    <property type="evidence" value="ECO:0007669"/>
    <property type="project" value="UniProtKB-KW"/>
</dbReference>
<evidence type="ECO:0000256" key="1">
    <source>
        <dbReference type="ARBA" id="ARBA00001933"/>
    </source>
</evidence>
<dbReference type="UniPathway" id="UPA00193"/>
<keyword evidence="5 8" id="KW-0808">Transferase</keyword>
<comment type="catalytic activity">
    <reaction evidence="8">
        <text>(6R)-5,10-methylene-5,6,7,8-tetrahydrofolate + glycine + H2O = (6S)-5,6,7,8-tetrahydrofolate + L-serine</text>
        <dbReference type="Rhea" id="RHEA:15481"/>
        <dbReference type="ChEBI" id="CHEBI:15377"/>
        <dbReference type="ChEBI" id="CHEBI:15636"/>
        <dbReference type="ChEBI" id="CHEBI:33384"/>
        <dbReference type="ChEBI" id="CHEBI:57305"/>
        <dbReference type="ChEBI" id="CHEBI:57453"/>
        <dbReference type="EC" id="2.1.2.1"/>
    </reaction>
</comment>
<dbReference type="InterPro" id="IPR019798">
    <property type="entry name" value="Ser_HO-MeTrfase_PLP_BS"/>
</dbReference>
<name>A0A0L0DF74_THETB</name>
<dbReference type="PROSITE" id="PS00096">
    <property type="entry name" value="SHMT"/>
    <property type="match status" value="1"/>
</dbReference>
<evidence type="ECO:0000256" key="2">
    <source>
        <dbReference type="ARBA" id="ARBA00004777"/>
    </source>
</evidence>
<dbReference type="CDD" id="cd00378">
    <property type="entry name" value="SHMT"/>
    <property type="match status" value="1"/>
</dbReference>
<evidence type="ECO:0000313" key="10">
    <source>
        <dbReference type="EMBL" id="KNC49968.1"/>
    </source>
</evidence>
<dbReference type="Gene3D" id="3.90.1150.10">
    <property type="entry name" value="Aspartate Aminotransferase, domain 1"/>
    <property type="match status" value="1"/>
</dbReference>
<comment type="similarity">
    <text evidence="3 8">Belongs to the SHMT family.</text>
</comment>
<dbReference type="GO" id="GO:0035999">
    <property type="term" value="P:tetrahydrofolate interconversion"/>
    <property type="evidence" value="ECO:0007669"/>
    <property type="project" value="UniProtKB-UniPathway"/>
</dbReference>
<evidence type="ECO:0000256" key="6">
    <source>
        <dbReference type="ARBA" id="ARBA00022898"/>
    </source>
</evidence>